<evidence type="ECO:0000256" key="6">
    <source>
        <dbReference type="ARBA" id="ARBA00022917"/>
    </source>
</evidence>
<dbReference type="Pfam" id="PF00133">
    <property type="entry name" value="tRNA-synt_1"/>
    <property type="match status" value="1"/>
</dbReference>
<evidence type="ECO:0000256" key="5">
    <source>
        <dbReference type="ARBA" id="ARBA00022840"/>
    </source>
</evidence>
<dbReference type="InterPro" id="IPR002300">
    <property type="entry name" value="aa-tRNA-synth_Ia"/>
</dbReference>
<dbReference type="NCBIfam" id="TIGR00392">
    <property type="entry name" value="ileS"/>
    <property type="match status" value="1"/>
</dbReference>
<dbReference type="InterPro" id="IPR013155">
    <property type="entry name" value="M/V/L/I-tRNA-synth_anticd-bd"/>
</dbReference>
<accession>A0A1D8NAJ0</accession>
<dbReference type="PROSITE" id="PS00178">
    <property type="entry name" value="AA_TRNA_LIGASE_I"/>
    <property type="match status" value="1"/>
</dbReference>
<dbReference type="GO" id="GO:0005524">
    <property type="term" value="F:ATP binding"/>
    <property type="evidence" value="ECO:0007669"/>
    <property type="project" value="UniProtKB-KW"/>
</dbReference>
<organism evidence="12 13">
    <name type="scientific">Yarrowia lipolytica</name>
    <name type="common">Candida lipolytica</name>
    <dbReference type="NCBI Taxonomy" id="4952"/>
    <lineage>
        <taxon>Eukaryota</taxon>
        <taxon>Fungi</taxon>
        <taxon>Dikarya</taxon>
        <taxon>Ascomycota</taxon>
        <taxon>Saccharomycotina</taxon>
        <taxon>Dipodascomycetes</taxon>
        <taxon>Dipodascales</taxon>
        <taxon>Dipodascales incertae sedis</taxon>
        <taxon>Yarrowia</taxon>
    </lineage>
</organism>
<dbReference type="GO" id="GO:0005739">
    <property type="term" value="C:mitochondrion"/>
    <property type="evidence" value="ECO:0007669"/>
    <property type="project" value="TreeGrafter"/>
</dbReference>
<dbReference type="FunFam" id="3.40.50.620:FF:000290">
    <property type="entry name" value="Isoleucyl-tRNA synthetase (Mitochondrial)"/>
    <property type="match status" value="1"/>
</dbReference>
<dbReference type="GO" id="GO:0004822">
    <property type="term" value="F:isoleucine-tRNA ligase activity"/>
    <property type="evidence" value="ECO:0007669"/>
    <property type="project" value="UniProtKB-EC"/>
</dbReference>
<dbReference type="GO" id="GO:0002161">
    <property type="term" value="F:aminoacyl-tRNA deacylase activity"/>
    <property type="evidence" value="ECO:0007669"/>
    <property type="project" value="InterPro"/>
</dbReference>
<dbReference type="AlphaFoldDB" id="A0A1D8NAJ0"/>
<evidence type="ECO:0000256" key="4">
    <source>
        <dbReference type="ARBA" id="ARBA00022741"/>
    </source>
</evidence>
<dbReference type="SUPFAM" id="SSF47323">
    <property type="entry name" value="Anticodon-binding domain of a subclass of class I aminoacyl-tRNA synthetases"/>
    <property type="match status" value="1"/>
</dbReference>
<sequence>MLRVRKVAGLVGKTPSRTVLSITCRYNSTDNAASEKSYSATLLLPKTDFPPRRKPAALEELLTQSRDQLYTWNAANKSREPFVLHDGPPYANGALHVGHVLNKVTKDIINRYQLISGKRVDYVPGWDCHGLPIELKALETLSKKLKTDAATVLPAHTIREMARKHATDTIESQRNEFRGLGIMGDWENPYLTMSHEFEVAQLRIFQELLTRGRMYRKIKPVYWGWETRTALAEAELEYNPKHKSQAVFVAFPLNEKSDTLAEVTKDYPDLAIVIWTTTPWTLVANRACSVHKDVEYAVVRQTCSGRHLLVGKKLVESLSEKLGELEIVGDGIFGSELTSSTYTNPLTDTHHPIYHADYVSDESGTGMVHSAPGHGQDDYLFCMGHGIAPYSPVNASGHYTSDLPEKLADLAGKHVLGEGQKAVIALATKNKMLLQKESYTHSYPYDWRSKKPIIIRSTPQWFANVDDIKEDTIKALDQVEFVPKIGEKRLKAFVNGRTEWCISRQRSWGVPIPIVYSKESGAPLEDVETVSYVIDRIAELGTDAWFDENVGVEQFLPNKFNADDYVRGTETMDVWFDSGSSWKSTLEARGIKQADVYFEGSDQHRGWFQSSLLTKISTSSEAVPTAPYKSVITHGFLLDEKGNKMSKSLGNVLLPSTIINGGKGLPALGIDGIRLWVAQSDFTNDVAIGPVILKHVGEFTRKLRTTFRFLLGNLGYGKQVDLNYADLHLVDRIALQDLHQLEVTCKDYYSKHQFNRVYQQISHHMNTCLSSFYFDIAKERLYVNDVSSQSRQSVAYVLSEVLKTYLAILSPLTPLLTQEVHNFSGFEGNSPYENGWHETAPEWTSPELLKDTATVKGARSIVLQAMAQARADKKIGTSLGCDVALTIDESSDVYKLLKKHEGELAELFITSGVSLNTEVPSEWSYAASGEVDGTLVTATAKTPAGCKCPRCWQFTAPAEDILCTRCDEVVKE</sequence>
<dbReference type="EC" id="6.1.1.5" evidence="2"/>
<dbReference type="CDD" id="cd07960">
    <property type="entry name" value="Anticodon_Ia_Ile_BEm"/>
    <property type="match status" value="1"/>
</dbReference>
<evidence type="ECO:0000256" key="2">
    <source>
        <dbReference type="ARBA" id="ARBA00013165"/>
    </source>
</evidence>
<dbReference type="GeneID" id="2909362"/>
<dbReference type="Gene3D" id="1.10.10.830">
    <property type="entry name" value="Ile-tRNA synthetase CP2 domain-like"/>
    <property type="match status" value="1"/>
</dbReference>
<dbReference type="Proteomes" id="UP000182444">
    <property type="component" value="Chromosome 1C"/>
</dbReference>
<dbReference type="HAMAP" id="MF_02002">
    <property type="entry name" value="Ile_tRNA_synth_type1"/>
    <property type="match status" value="1"/>
</dbReference>
<dbReference type="RefSeq" id="XP_501693.3">
    <property type="nucleotide sequence ID" value="XM_501693.3"/>
</dbReference>
<proteinExistence type="inferred from homology"/>
<evidence type="ECO:0000256" key="9">
    <source>
        <dbReference type="RuleBase" id="RU363035"/>
    </source>
</evidence>
<dbReference type="GO" id="GO:0032543">
    <property type="term" value="P:mitochondrial translation"/>
    <property type="evidence" value="ECO:0007669"/>
    <property type="project" value="TreeGrafter"/>
</dbReference>
<keyword evidence="7 9" id="KW-0030">Aminoacyl-tRNA synthetase</keyword>
<dbReference type="InterPro" id="IPR050081">
    <property type="entry name" value="Ile-tRNA_ligase"/>
</dbReference>
<dbReference type="InterPro" id="IPR001412">
    <property type="entry name" value="aa-tRNA-synth_I_CS"/>
</dbReference>
<comment type="similarity">
    <text evidence="1 9">Belongs to the class-I aminoacyl-tRNA synthetase family.</text>
</comment>
<dbReference type="VEuPathDB" id="FungiDB:YALI1_C15180g"/>
<dbReference type="Gene3D" id="3.40.50.620">
    <property type="entry name" value="HUPs"/>
    <property type="match status" value="2"/>
</dbReference>
<evidence type="ECO:0000256" key="1">
    <source>
        <dbReference type="ARBA" id="ARBA00005594"/>
    </source>
</evidence>
<dbReference type="SUPFAM" id="SSF50677">
    <property type="entry name" value="ValRS/IleRS/LeuRS editing domain"/>
    <property type="match status" value="1"/>
</dbReference>
<dbReference type="PRINTS" id="PR00984">
    <property type="entry name" value="TRNASYNTHILE"/>
</dbReference>
<dbReference type="InterPro" id="IPR009080">
    <property type="entry name" value="tRNAsynth_Ia_anticodon-bd"/>
</dbReference>
<evidence type="ECO:0000256" key="7">
    <source>
        <dbReference type="ARBA" id="ARBA00023146"/>
    </source>
</evidence>
<protein>
    <recommendedName>
        <fullName evidence="2">isoleucine--tRNA ligase</fullName>
        <ecNumber evidence="2">6.1.1.5</ecNumber>
    </recommendedName>
    <alternativeName>
        <fullName evidence="8">Isoleucyl-tRNA synthetase</fullName>
    </alternativeName>
</protein>
<keyword evidence="5 9" id="KW-0067">ATP-binding</keyword>
<feature type="domain" description="Methionyl/Valyl/Leucyl/Isoleucyl-tRNA synthetase anticodon-binding" evidence="11">
    <location>
        <begin position="731"/>
        <end position="884"/>
    </location>
</feature>
<dbReference type="InterPro" id="IPR002301">
    <property type="entry name" value="Ile-tRNA-ligase"/>
</dbReference>
<evidence type="ECO:0000259" key="10">
    <source>
        <dbReference type="Pfam" id="PF00133"/>
    </source>
</evidence>
<evidence type="ECO:0000259" key="11">
    <source>
        <dbReference type="Pfam" id="PF08264"/>
    </source>
</evidence>
<dbReference type="Gene3D" id="1.10.730.20">
    <property type="match status" value="1"/>
</dbReference>
<dbReference type="SUPFAM" id="SSF52374">
    <property type="entry name" value="Nucleotidylyl transferase"/>
    <property type="match status" value="1"/>
</dbReference>
<name>A0A1D8NAJ0_YARLL</name>
<dbReference type="Pfam" id="PF08264">
    <property type="entry name" value="Anticodon_1"/>
    <property type="match status" value="1"/>
</dbReference>
<dbReference type="EMBL" id="CP017555">
    <property type="protein sequence ID" value="AOW02656.1"/>
    <property type="molecule type" value="Genomic_DNA"/>
</dbReference>
<dbReference type="VEuPathDB" id="FungiDB:YALI0_C10780g"/>
<dbReference type="InterPro" id="IPR014729">
    <property type="entry name" value="Rossmann-like_a/b/a_fold"/>
</dbReference>
<reference evidence="12 13" key="1">
    <citation type="journal article" date="2016" name="PLoS ONE">
        <title>Sequence Assembly of Yarrowia lipolytica Strain W29/CLIB89 Shows Transposable Element Diversity.</title>
        <authorList>
            <person name="Magnan C."/>
            <person name="Yu J."/>
            <person name="Chang I."/>
            <person name="Jahn E."/>
            <person name="Kanomata Y."/>
            <person name="Wu J."/>
            <person name="Zeller M."/>
            <person name="Oakes M."/>
            <person name="Baldi P."/>
            <person name="Sandmeyer S."/>
        </authorList>
    </citation>
    <scope>NUCLEOTIDE SEQUENCE [LARGE SCALE GENOMIC DNA]</scope>
    <source>
        <strain evidence="13">CLIB89(W29)</strain>
    </source>
</reference>
<keyword evidence="3 9" id="KW-0436">Ligase</keyword>
<gene>
    <name evidence="12" type="ORF">YALI1_C15180g</name>
</gene>
<dbReference type="OMA" id="HCWRCKT"/>
<dbReference type="KEGG" id="yli:2909362"/>
<dbReference type="InterPro" id="IPR023585">
    <property type="entry name" value="Ile-tRNA-ligase_type1"/>
</dbReference>
<dbReference type="InterPro" id="IPR009008">
    <property type="entry name" value="Val/Leu/Ile-tRNA-synth_edit"/>
</dbReference>
<dbReference type="GO" id="GO:0000049">
    <property type="term" value="F:tRNA binding"/>
    <property type="evidence" value="ECO:0007669"/>
    <property type="project" value="InterPro"/>
</dbReference>
<evidence type="ECO:0000256" key="8">
    <source>
        <dbReference type="ARBA" id="ARBA00032665"/>
    </source>
</evidence>
<dbReference type="PANTHER" id="PTHR42765">
    <property type="entry name" value="SOLEUCYL-TRNA SYNTHETASE"/>
    <property type="match status" value="1"/>
</dbReference>
<dbReference type="eggNOG" id="KOG0433">
    <property type="taxonomic scope" value="Eukaryota"/>
</dbReference>
<dbReference type="GO" id="GO:0006428">
    <property type="term" value="P:isoleucyl-tRNA aminoacylation"/>
    <property type="evidence" value="ECO:0007669"/>
    <property type="project" value="InterPro"/>
</dbReference>
<keyword evidence="4 9" id="KW-0547">Nucleotide-binding</keyword>
<feature type="domain" description="Aminoacyl-tRNA synthetase class Ia" evidence="10">
    <location>
        <begin position="70"/>
        <end position="688"/>
    </location>
</feature>
<evidence type="ECO:0000256" key="3">
    <source>
        <dbReference type="ARBA" id="ARBA00022598"/>
    </source>
</evidence>
<evidence type="ECO:0000313" key="12">
    <source>
        <dbReference type="EMBL" id="AOW02656.1"/>
    </source>
</evidence>
<dbReference type="PANTHER" id="PTHR42765:SF1">
    <property type="entry name" value="ISOLEUCINE--TRNA LIGASE, MITOCHONDRIAL"/>
    <property type="match status" value="1"/>
</dbReference>
<dbReference type="InterPro" id="IPR033708">
    <property type="entry name" value="Anticodon_Ile_BEm"/>
</dbReference>
<keyword evidence="6 9" id="KW-0648">Protein biosynthesis</keyword>
<dbReference type="Gene3D" id="3.90.740.10">
    <property type="entry name" value="Valyl/Leucyl/Isoleucyl-tRNA synthetase, editing domain"/>
    <property type="match status" value="1"/>
</dbReference>
<evidence type="ECO:0000313" key="13">
    <source>
        <dbReference type="Proteomes" id="UP000182444"/>
    </source>
</evidence>